<name>A0AAQ3QW77_9BACT</name>
<dbReference type="KEGG" id="puo:RZN69_00830"/>
<dbReference type="AlphaFoldDB" id="A0AAQ3QW77"/>
<feature type="region of interest" description="Disordered" evidence="1">
    <location>
        <begin position="260"/>
        <end position="308"/>
    </location>
</feature>
<gene>
    <name evidence="2" type="ORF">RZN69_00830</name>
</gene>
<organism evidence="2 3">
    <name type="scientific">Rubellicoccus peritrichatus</name>
    <dbReference type="NCBI Taxonomy" id="3080537"/>
    <lineage>
        <taxon>Bacteria</taxon>
        <taxon>Pseudomonadati</taxon>
        <taxon>Verrucomicrobiota</taxon>
        <taxon>Opitutia</taxon>
        <taxon>Puniceicoccales</taxon>
        <taxon>Cerasicoccaceae</taxon>
        <taxon>Rubellicoccus</taxon>
    </lineage>
</organism>
<proteinExistence type="predicted"/>
<evidence type="ECO:0000313" key="2">
    <source>
        <dbReference type="EMBL" id="WOO41612.1"/>
    </source>
</evidence>
<evidence type="ECO:0000256" key="1">
    <source>
        <dbReference type="SAM" id="MobiDB-lite"/>
    </source>
</evidence>
<dbReference type="Proteomes" id="UP001304300">
    <property type="component" value="Chromosome"/>
</dbReference>
<dbReference type="RefSeq" id="WP_317834096.1">
    <property type="nucleotide sequence ID" value="NZ_CP136920.1"/>
</dbReference>
<dbReference type="Gene3D" id="2.50.20.10">
    <property type="entry name" value="Lipoprotein localisation LolA/LolB/LppX"/>
    <property type="match status" value="1"/>
</dbReference>
<evidence type="ECO:0000313" key="3">
    <source>
        <dbReference type="Proteomes" id="UP001304300"/>
    </source>
</evidence>
<feature type="compositionally biased region" description="Acidic residues" evidence="1">
    <location>
        <begin position="298"/>
        <end position="308"/>
    </location>
</feature>
<accession>A0AAQ3QW77</accession>
<reference evidence="2 3" key="1">
    <citation type="submission" date="2023-10" db="EMBL/GenBank/DDBJ databases">
        <title>Rubellicoccus peritrichatus gen. nov., sp. nov., isolated from an algae of coral reef tank.</title>
        <authorList>
            <person name="Luo J."/>
        </authorList>
    </citation>
    <scope>NUCLEOTIDE SEQUENCE [LARGE SCALE GENOMIC DNA]</scope>
    <source>
        <strain evidence="2 3">CR14</strain>
    </source>
</reference>
<sequence length="308" mass="34376">MFTNPRPNPIRVALIVSLAILTLTGTLTAQTITVREVIRGYLKAQGGEDRLEKVQSIKIEGTVTQGEANYRLLQFKKLPNLVRLNISGENKNFSMGYNGKTAWIKPSKAPQSIPMEAEAAETFIANATLFSQLYTLRDRQDSINLLGESTVKGEPCYELQVKTLEGSEMIYFLGKNDFLERKVSQFVKSENGVIRNESFFSDFREVPPLTIPFLIESYSEGELSSIVKIKAAKLNAGVFNSYFNPPGGLTSLDELKEQGTSTEPNITNQRERSIGLNLAPQEEETPILSSEPIRLLQEDEDTEFDISP</sequence>
<evidence type="ECO:0008006" key="4">
    <source>
        <dbReference type="Google" id="ProtNLM"/>
    </source>
</evidence>
<keyword evidence="3" id="KW-1185">Reference proteome</keyword>
<dbReference type="EMBL" id="CP136920">
    <property type="protein sequence ID" value="WOO41612.1"/>
    <property type="molecule type" value="Genomic_DNA"/>
</dbReference>
<protein>
    <recommendedName>
        <fullName evidence="4">Outer membrane lipoprotein-sorting protein</fullName>
    </recommendedName>
</protein>